<dbReference type="InterPro" id="IPR001789">
    <property type="entry name" value="Sig_transdc_resp-reg_receiver"/>
</dbReference>
<proteinExistence type="predicted"/>
<accession>A0A4Q7Y2J6</accession>
<evidence type="ECO:0000313" key="3">
    <source>
        <dbReference type="EMBL" id="RZU31030.1"/>
    </source>
</evidence>
<evidence type="ECO:0000313" key="4">
    <source>
        <dbReference type="Proteomes" id="UP000292507"/>
    </source>
</evidence>
<keyword evidence="4" id="KW-1185">Reference proteome</keyword>
<dbReference type="Pfam" id="PF00072">
    <property type="entry name" value="Response_reg"/>
    <property type="match status" value="1"/>
</dbReference>
<dbReference type="SMART" id="SM00448">
    <property type="entry name" value="REC"/>
    <property type="match status" value="1"/>
</dbReference>
<dbReference type="SUPFAM" id="SSF52172">
    <property type="entry name" value="CheY-like"/>
    <property type="match status" value="1"/>
</dbReference>
<dbReference type="PANTHER" id="PTHR45228">
    <property type="entry name" value="CYCLIC DI-GMP PHOSPHODIESTERASE TM_0186-RELATED"/>
    <property type="match status" value="1"/>
</dbReference>
<evidence type="ECO:0000256" key="1">
    <source>
        <dbReference type="PROSITE-ProRule" id="PRU00169"/>
    </source>
</evidence>
<evidence type="ECO:0000259" key="2">
    <source>
        <dbReference type="PROSITE" id="PS50110"/>
    </source>
</evidence>
<feature type="modified residue" description="4-aspartylphosphate" evidence="1">
    <location>
        <position position="65"/>
    </location>
</feature>
<dbReference type="PROSITE" id="PS50110">
    <property type="entry name" value="RESPONSE_REGULATORY"/>
    <property type="match status" value="1"/>
</dbReference>
<organism evidence="3 4">
    <name type="scientific">Blastococcus saxobsidens</name>
    <dbReference type="NCBI Taxonomy" id="138336"/>
    <lineage>
        <taxon>Bacteria</taxon>
        <taxon>Bacillati</taxon>
        <taxon>Actinomycetota</taxon>
        <taxon>Actinomycetes</taxon>
        <taxon>Geodermatophilales</taxon>
        <taxon>Geodermatophilaceae</taxon>
        <taxon>Blastococcus</taxon>
    </lineage>
</organism>
<dbReference type="OrthoDB" id="9802066at2"/>
<keyword evidence="1" id="KW-0597">Phosphoprotein</keyword>
<dbReference type="RefSeq" id="WP_130504155.1">
    <property type="nucleotide sequence ID" value="NZ_POQT01000008.1"/>
</dbReference>
<reference evidence="3 4" key="1">
    <citation type="submission" date="2019-02" db="EMBL/GenBank/DDBJ databases">
        <title>Sequencing the genomes of 1000 actinobacteria strains.</title>
        <authorList>
            <person name="Klenk H.-P."/>
        </authorList>
    </citation>
    <scope>NUCLEOTIDE SEQUENCE [LARGE SCALE GENOMIC DNA]</scope>
    <source>
        <strain evidence="3 4">DSM 44509</strain>
    </source>
</reference>
<dbReference type="AlphaFoldDB" id="A0A4Q7Y2J6"/>
<dbReference type="Gene3D" id="1.10.3210.10">
    <property type="entry name" value="Hypothetical protein af1432"/>
    <property type="match status" value="1"/>
</dbReference>
<dbReference type="PANTHER" id="PTHR45228:SF8">
    <property type="entry name" value="TWO-COMPONENT RESPONSE REGULATOR-RELATED"/>
    <property type="match status" value="1"/>
</dbReference>
<comment type="caution">
    <text evidence="3">The sequence shown here is derived from an EMBL/GenBank/DDBJ whole genome shotgun (WGS) entry which is preliminary data.</text>
</comment>
<dbReference type="InterPro" id="IPR052020">
    <property type="entry name" value="Cyclic_di-GMP/3'3'-cGAMP_PDE"/>
</dbReference>
<protein>
    <submittedName>
        <fullName evidence="3">Response regulator RpfG family c-di-GMP phosphodiesterase</fullName>
    </submittedName>
</protein>
<gene>
    <name evidence="3" type="ORF">BKA19_0672</name>
</gene>
<feature type="domain" description="Response regulatory" evidence="2">
    <location>
        <begin position="17"/>
        <end position="131"/>
    </location>
</feature>
<dbReference type="CDD" id="cd17569">
    <property type="entry name" value="REC_HupR-like"/>
    <property type="match status" value="1"/>
</dbReference>
<sequence>MSLPAQLLTRSSADTASILLVDDEVAILDGLRRQLRKRFTVHTANGGAEALELMKAEPVSVVVSDMRMPQMNGATFLSHVRSLYPNVVRILLTGQADTQAAITAVNEGQIYRFLTKPCPPEVLLEEIGSAVELNRLVTAEKELMGTTLRRTVEALTATLSLAQPAAFGRAVRIARTVTELAEALGVEEPWELEVTAMLSQLGAVTLPPNVLEKLDTGRPLNEDEAEMANRVPEVSRKLVSAIPRLEGVAEAIGWQRVRFDGRMAPPAAPRGPDLPLGARILRAAADFDLGKSQRPSVQDTLSAMSSDAGAYDPRVLEALIGLHGGEELHGEPREIDIDDLEPDMVIFDDILTTDGVMLISRGTVVTDPLILRLENYISQNRVNRRMRVQG</sequence>
<dbReference type="Pfam" id="PF13487">
    <property type="entry name" value="HD_5"/>
    <property type="match status" value="1"/>
</dbReference>
<dbReference type="Proteomes" id="UP000292507">
    <property type="component" value="Unassembled WGS sequence"/>
</dbReference>
<name>A0A4Q7Y2J6_9ACTN</name>
<dbReference type="EMBL" id="SHKV01000001">
    <property type="protein sequence ID" value="RZU31030.1"/>
    <property type="molecule type" value="Genomic_DNA"/>
</dbReference>
<dbReference type="Gene3D" id="3.40.50.2300">
    <property type="match status" value="1"/>
</dbReference>
<dbReference type="GO" id="GO:0000160">
    <property type="term" value="P:phosphorelay signal transduction system"/>
    <property type="evidence" value="ECO:0007669"/>
    <property type="project" value="InterPro"/>
</dbReference>
<dbReference type="InterPro" id="IPR011006">
    <property type="entry name" value="CheY-like_superfamily"/>
</dbReference>